<evidence type="ECO:0000313" key="2">
    <source>
        <dbReference type="EMBL" id="SUZ86464.1"/>
    </source>
</evidence>
<dbReference type="SUPFAM" id="SSF51261">
    <property type="entry name" value="Duplicated hybrid motif"/>
    <property type="match status" value="1"/>
</dbReference>
<evidence type="ECO:0000259" key="1">
    <source>
        <dbReference type="Pfam" id="PF01551"/>
    </source>
</evidence>
<feature type="domain" description="M23ase beta-sheet core" evidence="1">
    <location>
        <begin position="83"/>
        <end position="214"/>
    </location>
</feature>
<dbReference type="InterPro" id="IPR016047">
    <property type="entry name" value="M23ase_b-sheet_dom"/>
</dbReference>
<dbReference type="Gene3D" id="2.70.70.10">
    <property type="entry name" value="Glucose Permease (Domain IIA)"/>
    <property type="match status" value="1"/>
</dbReference>
<dbReference type="PANTHER" id="PTHR21666:SF270">
    <property type="entry name" value="MUREIN HYDROLASE ACTIVATOR ENVC"/>
    <property type="match status" value="1"/>
</dbReference>
<dbReference type="Pfam" id="PF01551">
    <property type="entry name" value="Peptidase_M23"/>
    <property type="match status" value="1"/>
</dbReference>
<gene>
    <name evidence="2" type="ORF">METZ01_LOCUS39318</name>
</gene>
<name>A0A381R5H4_9ZZZZ</name>
<proteinExistence type="predicted"/>
<accession>A0A381R5H4</accession>
<dbReference type="CDD" id="cd12797">
    <property type="entry name" value="M23_peptidase"/>
    <property type="match status" value="1"/>
</dbReference>
<dbReference type="InterPro" id="IPR011055">
    <property type="entry name" value="Dup_hybrid_motif"/>
</dbReference>
<dbReference type="EMBL" id="UINC01001682">
    <property type="protein sequence ID" value="SUZ86464.1"/>
    <property type="molecule type" value="Genomic_DNA"/>
</dbReference>
<dbReference type="InterPro" id="IPR050570">
    <property type="entry name" value="Cell_wall_metabolism_enzyme"/>
</dbReference>
<dbReference type="AlphaFoldDB" id="A0A381R5H4"/>
<dbReference type="PANTHER" id="PTHR21666">
    <property type="entry name" value="PEPTIDASE-RELATED"/>
    <property type="match status" value="1"/>
</dbReference>
<protein>
    <recommendedName>
        <fullName evidence="1">M23ase beta-sheet core domain-containing protein</fullName>
    </recommendedName>
</protein>
<feature type="non-terminal residue" evidence="2">
    <location>
        <position position="249"/>
    </location>
</feature>
<feature type="non-terminal residue" evidence="2">
    <location>
        <position position="1"/>
    </location>
</feature>
<dbReference type="GO" id="GO:0004222">
    <property type="term" value="F:metalloendopeptidase activity"/>
    <property type="evidence" value="ECO:0007669"/>
    <property type="project" value="TreeGrafter"/>
</dbReference>
<reference evidence="2" key="1">
    <citation type="submission" date="2018-05" db="EMBL/GenBank/DDBJ databases">
        <authorList>
            <person name="Lanie J.A."/>
            <person name="Ng W.-L."/>
            <person name="Kazmierczak K.M."/>
            <person name="Andrzejewski T.M."/>
            <person name="Davidsen T.M."/>
            <person name="Wayne K.J."/>
            <person name="Tettelin H."/>
            <person name="Glass J.I."/>
            <person name="Rusch D."/>
            <person name="Podicherti R."/>
            <person name="Tsui H.-C.T."/>
            <person name="Winkler M.E."/>
        </authorList>
    </citation>
    <scope>NUCLEOTIDE SEQUENCE</scope>
</reference>
<sequence length="249" mass="27532">MNLLIGLLFFTGFIRAQVLDNPGNSPTHVLSTIRDAEISQPLPASFDVKWVDSLSLLLPCEGIQVPKRTTRLPNAPRDYRSGTHRGIDFFANWGTLVRAVADGTVIRADHNYQEIPADYRMQLLSASARVGYTPSDIFNSVLLGKAVFLDHGFEIIPGFRVISIYAHLSSIDTSITTGTFLKAGQNIGKSGNTGTRASTLNTKKEAHLHWEMILQKGNKEIYLGKDVPNPDLYDMLYDIFNPTVPAVDD</sequence>
<organism evidence="2">
    <name type="scientific">marine metagenome</name>
    <dbReference type="NCBI Taxonomy" id="408172"/>
    <lineage>
        <taxon>unclassified sequences</taxon>
        <taxon>metagenomes</taxon>
        <taxon>ecological metagenomes</taxon>
    </lineage>
</organism>